<dbReference type="SUPFAM" id="SSF88659">
    <property type="entry name" value="Sigma3 and sigma4 domains of RNA polymerase sigma factors"/>
    <property type="match status" value="1"/>
</dbReference>
<dbReference type="PANTHER" id="PTHR43133">
    <property type="entry name" value="RNA POLYMERASE ECF-TYPE SIGMA FACTO"/>
    <property type="match status" value="1"/>
</dbReference>
<dbReference type="InterPro" id="IPR013324">
    <property type="entry name" value="RNA_pol_sigma_r3/r4-like"/>
</dbReference>
<evidence type="ECO:0000256" key="4">
    <source>
        <dbReference type="ARBA" id="ARBA00023125"/>
    </source>
</evidence>
<evidence type="ECO:0000256" key="2">
    <source>
        <dbReference type="ARBA" id="ARBA00023015"/>
    </source>
</evidence>
<dbReference type="AlphaFoldDB" id="A0A239G325"/>
<evidence type="ECO:0000256" key="1">
    <source>
        <dbReference type="ARBA" id="ARBA00010641"/>
    </source>
</evidence>
<dbReference type="InterPro" id="IPR036388">
    <property type="entry name" value="WH-like_DNA-bd_sf"/>
</dbReference>
<dbReference type="OrthoDB" id="3786212at2"/>
<keyword evidence="5" id="KW-0804">Transcription</keyword>
<dbReference type="GO" id="GO:0006352">
    <property type="term" value="P:DNA-templated transcription initiation"/>
    <property type="evidence" value="ECO:0007669"/>
    <property type="project" value="InterPro"/>
</dbReference>
<gene>
    <name evidence="8" type="ORF">SAMN05421812_101182</name>
</gene>
<feature type="domain" description="RNA polymerase sigma-70 region 2" evidence="6">
    <location>
        <begin position="10"/>
        <end position="76"/>
    </location>
</feature>
<protein>
    <submittedName>
        <fullName evidence="8">RNA polymerase sigma factor, sigma-70 family</fullName>
    </submittedName>
</protein>
<evidence type="ECO:0000259" key="7">
    <source>
        <dbReference type="Pfam" id="PF08281"/>
    </source>
</evidence>
<dbReference type="InterPro" id="IPR007627">
    <property type="entry name" value="RNA_pol_sigma70_r2"/>
</dbReference>
<reference evidence="8 9" key="1">
    <citation type="submission" date="2017-06" db="EMBL/GenBank/DDBJ databases">
        <authorList>
            <person name="Kim H.J."/>
            <person name="Triplett B.A."/>
        </authorList>
    </citation>
    <scope>NUCLEOTIDE SEQUENCE [LARGE SCALE GENOMIC DNA]</scope>
    <source>
        <strain evidence="8 9">CGMCC 4.5593</strain>
    </source>
</reference>
<accession>A0A239G325</accession>
<evidence type="ECO:0000256" key="3">
    <source>
        <dbReference type="ARBA" id="ARBA00023082"/>
    </source>
</evidence>
<dbReference type="NCBIfam" id="TIGR02937">
    <property type="entry name" value="sigma70-ECF"/>
    <property type="match status" value="1"/>
</dbReference>
<proteinExistence type="inferred from homology"/>
<comment type="similarity">
    <text evidence="1">Belongs to the sigma-70 factor family. ECF subfamily.</text>
</comment>
<keyword evidence="4" id="KW-0238">DNA-binding</keyword>
<dbReference type="SUPFAM" id="SSF88946">
    <property type="entry name" value="Sigma2 domain of RNA polymerase sigma factors"/>
    <property type="match status" value="1"/>
</dbReference>
<keyword evidence="9" id="KW-1185">Reference proteome</keyword>
<dbReference type="EMBL" id="FZPH01000001">
    <property type="protein sequence ID" value="SNS62972.1"/>
    <property type="molecule type" value="Genomic_DNA"/>
</dbReference>
<organism evidence="8 9">
    <name type="scientific">Asanoa hainanensis</name>
    <dbReference type="NCBI Taxonomy" id="560556"/>
    <lineage>
        <taxon>Bacteria</taxon>
        <taxon>Bacillati</taxon>
        <taxon>Actinomycetota</taxon>
        <taxon>Actinomycetes</taxon>
        <taxon>Micromonosporales</taxon>
        <taxon>Micromonosporaceae</taxon>
        <taxon>Asanoa</taxon>
    </lineage>
</organism>
<evidence type="ECO:0000313" key="9">
    <source>
        <dbReference type="Proteomes" id="UP000198362"/>
    </source>
</evidence>
<dbReference type="InterPro" id="IPR013325">
    <property type="entry name" value="RNA_pol_sigma_r2"/>
</dbReference>
<dbReference type="Pfam" id="PF04542">
    <property type="entry name" value="Sigma70_r2"/>
    <property type="match status" value="1"/>
</dbReference>
<evidence type="ECO:0000313" key="8">
    <source>
        <dbReference type="EMBL" id="SNS62972.1"/>
    </source>
</evidence>
<dbReference type="RefSeq" id="WP_144022436.1">
    <property type="nucleotide sequence ID" value="NZ_FZPH01000001.1"/>
</dbReference>
<keyword evidence="2" id="KW-0805">Transcription regulation</keyword>
<feature type="domain" description="RNA polymerase sigma factor 70 region 4 type 2" evidence="7">
    <location>
        <begin position="99"/>
        <end position="150"/>
    </location>
</feature>
<name>A0A239G325_9ACTN</name>
<dbReference type="Gene3D" id="1.10.10.10">
    <property type="entry name" value="Winged helix-like DNA-binding domain superfamily/Winged helix DNA-binding domain"/>
    <property type="match status" value="1"/>
</dbReference>
<evidence type="ECO:0000259" key="6">
    <source>
        <dbReference type="Pfam" id="PF04542"/>
    </source>
</evidence>
<dbReference type="GO" id="GO:0016987">
    <property type="term" value="F:sigma factor activity"/>
    <property type="evidence" value="ECO:0007669"/>
    <property type="project" value="UniProtKB-KW"/>
</dbReference>
<dbReference type="InterPro" id="IPR013249">
    <property type="entry name" value="RNA_pol_sigma70_r4_t2"/>
</dbReference>
<dbReference type="InterPro" id="IPR014284">
    <property type="entry name" value="RNA_pol_sigma-70_dom"/>
</dbReference>
<evidence type="ECO:0000256" key="5">
    <source>
        <dbReference type="ARBA" id="ARBA00023163"/>
    </source>
</evidence>
<keyword evidence="3" id="KW-0731">Sigma factor</keyword>
<sequence length="164" mass="18650">MRQEQFEEFVRGNLPALGRYAYVLTGHREDAADLVQDSLVRLARAWPRVDEAGSPLAYAKTTMVRTHISTLRRLGRLRRSEFEDLPADDGFGSVDDGVDLRRALRTLSPVQRAVVVLSFFDDVDDVTIGHQLRRRPGAVRALRHRALRSLRAALHDNPNVEVRR</sequence>
<dbReference type="GO" id="GO:0003677">
    <property type="term" value="F:DNA binding"/>
    <property type="evidence" value="ECO:0007669"/>
    <property type="project" value="UniProtKB-KW"/>
</dbReference>
<dbReference type="Gene3D" id="1.10.1740.10">
    <property type="match status" value="1"/>
</dbReference>
<dbReference type="PANTHER" id="PTHR43133:SF50">
    <property type="entry name" value="ECF RNA POLYMERASE SIGMA FACTOR SIGM"/>
    <property type="match status" value="1"/>
</dbReference>
<dbReference type="Proteomes" id="UP000198362">
    <property type="component" value="Unassembled WGS sequence"/>
</dbReference>
<dbReference type="Pfam" id="PF08281">
    <property type="entry name" value="Sigma70_r4_2"/>
    <property type="match status" value="1"/>
</dbReference>
<dbReference type="InterPro" id="IPR039425">
    <property type="entry name" value="RNA_pol_sigma-70-like"/>
</dbReference>